<evidence type="ECO:0000313" key="1">
    <source>
        <dbReference type="EMBL" id="HJB40882.1"/>
    </source>
</evidence>
<dbReference type="Gene3D" id="3.40.50.1000">
    <property type="entry name" value="HAD superfamily/HAD-like"/>
    <property type="match status" value="1"/>
</dbReference>
<dbReference type="InterPro" id="IPR006439">
    <property type="entry name" value="HAD-SF_hydro_IA"/>
</dbReference>
<dbReference type="InterPro" id="IPR011951">
    <property type="entry name" value="HAD-SF_hydro_IA_YjjG/PynA"/>
</dbReference>
<dbReference type="NCBIfam" id="TIGR01549">
    <property type="entry name" value="HAD-SF-IA-v1"/>
    <property type="match status" value="1"/>
</dbReference>
<proteinExistence type="predicted"/>
<dbReference type="InterPro" id="IPR023198">
    <property type="entry name" value="PGP-like_dom2"/>
</dbReference>
<reference evidence="1" key="2">
    <citation type="submission" date="2021-04" db="EMBL/GenBank/DDBJ databases">
        <authorList>
            <person name="Gilroy R."/>
        </authorList>
    </citation>
    <scope>NUCLEOTIDE SEQUENCE</scope>
    <source>
        <strain evidence="1">ChiBcec8-13705</strain>
    </source>
</reference>
<reference evidence="1" key="1">
    <citation type="journal article" date="2021" name="PeerJ">
        <title>Extensive microbial diversity within the chicken gut microbiome revealed by metagenomics and culture.</title>
        <authorList>
            <person name="Gilroy R."/>
            <person name="Ravi A."/>
            <person name="Getino M."/>
            <person name="Pursley I."/>
            <person name="Horton D.L."/>
            <person name="Alikhan N.F."/>
            <person name="Baker D."/>
            <person name="Gharbi K."/>
            <person name="Hall N."/>
            <person name="Watson M."/>
            <person name="Adriaenssens E.M."/>
            <person name="Foster-Nyarko E."/>
            <person name="Jarju S."/>
            <person name="Secka A."/>
            <person name="Antonio M."/>
            <person name="Oren A."/>
            <person name="Chaudhuri R.R."/>
            <person name="La Ragione R."/>
            <person name="Hildebrand F."/>
            <person name="Pallen M.J."/>
        </authorList>
    </citation>
    <scope>NUCLEOTIDE SEQUENCE</scope>
    <source>
        <strain evidence="1">ChiBcec8-13705</strain>
    </source>
</reference>
<accession>A0A9D2M478</accession>
<dbReference type="InterPro" id="IPR052550">
    <property type="entry name" value="Pyrimidine_5'-ntase_YjjG"/>
</dbReference>
<dbReference type="PANTHER" id="PTHR47478:SF1">
    <property type="entry name" value="PYRIMIDINE 5'-NUCLEOTIDASE YJJG"/>
    <property type="match status" value="1"/>
</dbReference>
<gene>
    <name evidence="1" type="ORF">H9945_00115</name>
</gene>
<comment type="caution">
    <text evidence="1">The sequence shown here is derived from an EMBL/GenBank/DDBJ whole genome shotgun (WGS) entry which is preliminary data.</text>
</comment>
<name>A0A9D2M478_9FIRM</name>
<evidence type="ECO:0000313" key="2">
    <source>
        <dbReference type="Proteomes" id="UP000886803"/>
    </source>
</evidence>
<organism evidence="1 2">
    <name type="scientific">Candidatus Gemmiger avicola</name>
    <dbReference type="NCBI Taxonomy" id="2838605"/>
    <lineage>
        <taxon>Bacteria</taxon>
        <taxon>Bacillati</taxon>
        <taxon>Bacillota</taxon>
        <taxon>Clostridia</taxon>
        <taxon>Eubacteriales</taxon>
        <taxon>Gemmiger</taxon>
    </lineage>
</organism>
<dbReference type="EMBL" id="DWYG01000001">
    <property type="protein sequence ID" value="HJB40882.1"/>
    <property type="molecule type" value="Genomic_DNA"/>
</dbReference>
<dbReference type="AlphaFoldDB" id="A0A9D2M478"/>
<dbReference type="NCBIfam" id="TIGR02254">
    <property type="entry name" value="YjjG_YfnB"/>
    <property type="match status" value="1"/>
</dbReference>
<dbReference type="SUPFAM" id="SSF56784">
    <property type="entry name" value="HAD-like"/>
    <property type="match status" value="1"/>
</dbReference>
<dbReference type="InterPro" id="IPR023214">
    <property type="entry name" value="HAD_sf"/>
</dbReference>
<dbReference type="Pfam" id="PF00702">
    <property type="entry name" value="Hydrolase"/>
    <property type="match status" value="1"/>
</dbReference>
<dbReference type="SFLD" id="SFLDS00003">
    <property type="entry name" value="Haloacid_Dehalogenase"/>
    <property type="match status" value="1"/>
</dbReference>
<dbReference type="GO" id="GO:0008253">
    <property type="term" value="F:5'-nucleotidase activity"/>
    <property type="evidence" value="ECO:0007669"/>
    <property type="project" value="InterPro"/>
</dbReference>
<protein>
    <submittedName>
        <fullName evidence="1">YjjG family noncanonical pyrimidine nucleotidase</fullName>
    </submittedName>
</protein>
<dbReference type="NCBIfam" id="TIGR01509">
    <property type="entry name" value="HAD-SF-IA-v3"/>
    <property type="match status" value="1"/>
</dbReference>
<dbReference type="Proteomes" id="UP000886803">
    <property type="component" value="Unassembled WGS sequence"/>
</dbReference>
<dbReference type="Gene3D" id="1.10.150.240">
    <property type="entry name" value="Putative phosphatase, domain 2"/>
    <property type="match status" value="1"/>
</dbReference>
<dbReference type="PANTHER" id="PTHR47478">
    <property type="match status" value="1"/>
</dbReference>
<dbReference type="SFLD" id="SFLDG01129">
    <property type="entry name" value="C1.5:_HAD__Beta-PGM__Phosphata"/>
    <property type="match status" value="1"/>
</dbReference>
<sequence>MAYYTCLLLDVDNTLLDFDAAERQALTETLIRYDLPHDEEALSTYHTVNRRLWDQLAKGEVTRNKLFAIRFGQYLKAMGLPDAGKGREMNDVYEKALATHADLLPGALTALHELAEVATLAIVSNGAYQVQRARIEASGIDRFMDGVYISEKVGAAKPSAKIFEAALRDLGLTDRSKVLVVGDDLLADIRGGANAGFDTCWVNFDGRENDTGIRPTYTIGSYEALYHIVMEPEELENLGARNRRHQNDL</sequence>
<dbReference type="InterPro" id="IPR036412">
    <property type="entry name" value="HAD-like_sf"/>
</dbReference>